<organism evidence="1 2">
    <name type="scientific">Pseudocercospora eumusae</name>
    <dbReference type="NCBI Taxonomy" id="321146"/>
    <lineage>
        <taxon>Eukaryota</taxon>
        <taxon>Fungi</taxon>
        <taxon>Dikarya</taxon>
        <taxon>Ascomycota</taxon>
        <taxon>Pezizomycotina</taxon>
        <taxon>Dothideomycetes</taxon>
        <taxon>Dothideomycetidae</taxon>
        <taxon>Mycosphaerellales</taxon>
        <taxon>Mycosphaerellaceae</taxon>
        <taxon>Pseudocercospora</taxon>
    </lineage>
</organism>
<evidence type="ECO:0000313" key="2">
    <source>
        <dbReference type="Proteomes" id="UP000070133"/>
    </source>
</evidence>
<dbReference type="Proteomes" id="UP000070133">
    <property type="component" value="Unassembled WGS sequence"/>
</dbReference>
<name>A0A139HYV2_9PEZI</name>
<dbReference type="EMBL" id="LFZN01000001">
    <property type="protein sequence ID" value="KXT07671.1"/>
    <property type="molecule type" value="Genomic_DNA"/>
</dbReference>
<keyword evidence="2" id="KW-1185">Reference proteome</keyword>
<gene>
    <name evidence="1" type="ORF">AC578_10204</name>
</gene>
<evidence type="ECO:0000313" key="1">
    <source>
        <dbReference type="EMBL" id="KXT07671.1"/>
    </source>
</evidence>
<dbReference type="AlphaFoldDB" id="A0A139HYV2"/>
<dbReference type="InterPro" id="IPR011333">
    <property type="entry name" value="SKP1/BTB/POZ_sf"/>
</dbReference>
<protein>
    <submittedName>
        <fullName evidence="1">Uncharacterized protein</fullName>
    </submittedName>
</protein>
<dbReference type="Gene3D" id="3.30.710.10">
    <property type="entry name" value="Potassium Channel Kv1.1, Chain A"/>
    <property type="match status" value="1"/>
</dbReference>
<proteinExistence type="predicted"/>
<accession>A0A139HYV2</accession>
<comment type="caution">
    <text evidence="1">The sequence shown here is derived from an EMBL/GenBank/DDBJ whole genome shotgun (WGS) entry which is preliminary data.</text>
</comment>
<sequence length="131" mass="15502">MATTALFRRSQPSTDPALVCQEYRWTINRLVLRLSSSVLAQQCRKSEETIDLSHYDPSTIRALLDFCRNTQHYAPTEWFYEENDSPAMEMPAAVFHVRIFTNVENRFLPRTDFRCLQILRCCEEFLHLKRP</sequence>
<dbReference type="SUPFAM" id="SSF54695">
    <property type="entry name" value="POZ domain"/>
    <property type="match status" value="1"/>
</dbReference>
<reference evidence="1 2" key="1">
    <citation type="submission" date="2015-07" db="EMBL/GenBank/DDBJ databases">
        <title>Comparative genomics of the Sigatoka disease complex on banana suggests a link between parallel evolutionary changes in Pseudocercospora fijiensis and Pseudocercospora eumusae and increased virulence on the banana host.</title>
        <authorList>
            <person name="Chang T.-C."/>
            <person name="Salvucci A."/>
            <person name="Crous P.W."/>
            <person name="Stergiopoulos I."/>
        </authorList>
    </citation>
    <scope>NUCLEOTIDE SEQUENCE [LARGE SCALE GENOMIC DNA]</scope>
    <source>
        <strain evidence="1 2">CBS 114824</strain>
    </source>
</reference>